<organism evidence="1 2">
    <name type="scientific">Thelohanellus kitauei</name>
    <name type="common">Myxosporean</name>
    <dbReference type="NCBI Taxonomy" id="669202"/>
    <lineage>
        <taxon>Eukaryota</taxon>
        <taxon>Metazoa</taxon>
        <taxon>Cnidaria</taxon>
        <taxon>Myxozoa</taxon>
        <taxon>Myxosporea</taxon>
        <taxon>Bivalvulida</taxon>
        <taxon>Platysporina</taxon>
        <taxon>Myxobolidae</taxon>
        <taxon>Thelohanellus</taxon>
    </lineage>
</organism>
<dbReference type="AlphaFoldDB" id="A0A0C2ISV6"/>
<comment type="caution">
    <text evidence="1">The sequence shown here is derived from an EMBL/GenBank/DDBJ whole genome shotgun (WGS) entry which is preliminary data.</text>
</comment>
<name>A0A0C2ISV6_THEKT</name>
<evidence type="ECO:0000313" key="1">
    <source>
        <dbReference type="EMBL" id="KII68519.1"/>
    </source>
</evidence>
<protein>
    <submittedName>
        <fullName evidence="1">Uncharacterized protein</fullName>
    </submittedName>
</protein>
<reference evidence="1 2" key="1">
    <citation type="journal article" date="2014" name="Genome Biol. Evol.">
        <title>The genome of the myxosporean Thelohanellus kitauei shows adaptations to nutrient acquisition within its fish host.</title>
        <authorList>
            <person name="Yang Y."/>
            <person name="Xiong J."/>
            <person name="Zhou Z."/>
            <person name="Huo F."/>
            <person name="Miao W."/>
            <person name="Ran C."/>
            <person name="Liu Y."/>
            <person name="Zhang J."/>
            <person name="Feng J."/>
            <person name="Wang M."/>
            <person name="Wang M."/>
            <person name="Wang L."/>
            <person name="Yao B."/>
        </authorList>
    </citation>
    <scope>NUCLEOTIDE SEQUENCE [LARGE SCALE GENOMIC DNA]</scope>
    <source>
        <strain evidence="1">Wuqing</strain>
    </source>
</reference>
<proteinExistence type="predicted"/>
<accession>A0A0C2ISV6</accession>
<keyword evidence="2" id="KW-1185">Reference proteome</keyword>
<dbReference type="Proteomes" id="UP000031668">
    <property type="component" value="Unassembled WGS sequence"/>
</dbReference>
<gene>
    <name evidence="1" type="ORF">RF11_10916</name>
</gene>
<dbReference type="EMBL" id="JWZT01002833">
    <property type="protein sequence ID" value="KII68519.1"/>
    <property type="molecule type" value="Genomic_DNA"/>
</dbReference>
<evidence type="ECO:0000313" key="2">
    <source>
        <dbReference type="Proteomes" id="UP000031668"/>
    </source>
</evidence>
<sequence>MDISNEQEMFIPLLAGMEIQGANPDGAYRKSRLVIRLIPISSTKIIMSSDIFATSDECYAGSQCLLSCFVPRVFFWSLFTVNYSSLRILKIEDTLRIVRWSLR</sequence>